<dbReference type="KEGG" id="mmed:Mame_04680"/>
<geneLocation type="plasmid" evidence="3">
    <name>pmm593</name>
</geneLocation>
<organism evidence="2 3">
    <name type="scientific">Martelella mediterranea DSM 17316</name>
    <dbReference type="NCBI Taxonomy" id="1122214"/>
    <lineage>
        <taxon>Bacteria</taxon>
        <taxon>Pseudomonadati</taxon>
        <taxon>Pseudomonadota</taxon>
        <taxon>Alphaproteobacteria</taxon>
        <taxon>Hyphomicrobiales</taxon>
        <taxon>Aurantimonadaceae</taxon>
        <taxon>Martelella</taxon>
    </lineage>
</organism>
<proteinExistence type="predicted"/>
<evidence type="ECO:0000313" key="2">
    <source>
        <dbReference type="EMBL" id="AQZ53972.1"/>
    </source>
</evidence>
<evidence type="ECO:0000256" key="1">
    <source>
        <dbReference type="SAM" id="MobiDB-lite"/>
    </source>
</evidence>
<dbReference type="Proteomes" id="UP000191135">
    <property type="component" value="Plasmid pMM593"/>
</dbReference>
<protein>
    <submittedName>
        <fullName evidence="2">Uncharacterized protein</fullName>
    </submittedName>
</protein>
<name>A0A1U9Z8R8_9HYPH</name>
<dbReference type="EMBL" id="CP020331">
    <property type="protein sequence ID" value="AQZ53972.1"/>
    <property type="molecule type" value="Genomic_DNA"/>
</dbReference>
<gene>
    <name evidence="2" type="ORF">Mame_04680</name>
</gene>
<feature type="compositionally biased region" description="Polar residues" evidence="1">
    <location>
        <begin position="59"/>
        <end position="71"/>
    </location>
</feature>
<dbReference type="AlphaFoldDB" id="A0A1U9Z8R8"/>
<keyword evidence="3" id="KW-1185">Reference proteome</keyword>
<accession>A0A1U9Z8R8</accession>
<feature type="region of interest" description="Disordered" evidence="1">
    <location>
        <begin position="114"/>
        <end position="133"/>
    </location>
</feature>
<feature type="region of interest" description="Disordered" evidence="1">
    <location>
        <begin position="59"/>
        <end position="103"/>
    </location>
</feature>
<reference evidence="2 3" key="1">
    <citation type="submission" date="2017-03" db="EMBL/GenBank/DDBJ databases">
        <title>Foreign affairs: Plasmid Transfer between Roseobacters and Rhizobia.</title>
        <authorList>
            <person name="Bartling P."/>
            <person name="Bunk B."/>
            <person name="Overmann J."/>
            <person name="Brinkmann H."/>
            <person name="Petersen J."/>
        </authorList>
    </citation>
    <scope>NUCLEOTIDE SEQUENCE [LARGE SCALE GENOMIC DNA]</scope>
    <source>
        <strain evidence="2 3">MACL11</strain>
        <plasmid evidence="3">Plasmid pmm593</plasmid>
    </source>
</reference>
<sequence>MGLESTTALFSSCIGFLVSARNCAPKQLVWVVSRLAGLNSDNELSGHLRFVGLEPLSTRSGRSSRSVQTTAVKDVPISPPNFRRPRIARSLSRSSTKAPPKTTRRARFLPAGLFASSHGDRRPNPSAIDRPPSRVCPARKKGVGPYVFYAIIRRDAFDQAHQSCFCSGVGTHPWQTDARADKAGGRNKRAASAFEHCRYLITALTRPRHGPAF</sequence>
<keyword evidence="2" id="KW-0614">Plasmid</keyword>
<evidence type="ECO:0000313" key="3">
    <source>
        <dbReference type="Proteomes" id="UP000191135"/>
    </source>
</evidence>